<gene>
    <name evidence="1" type="ORF">MEDL_18925</name>
</gene>
<organism evidence="1 2">
    <name type="scientific">Mytilus edulis</name>
    <name type="common">Blue mussel</name>
    <dbReference type="NCBI Taxonomy" id="6550"/>
    <lineage>
        <taxon>Eukaryota</taxon>
        <taxon>Metazoa</taxon>
        <taxon>Spiralia</taxon>
        <taxon>Lophotrochozoa</taxon>
        <taxon>Mollusca</taxon>
        <taxon>Bivalvia</taxon>
        <taxon>Autobranchia</taxon>
        <taxon>Pteriomorphia</taxon>
        <taxon>Mytilida</taxon>
        <taxon>Mytiloidea</taxon>
        <taxon>Mytilidae</taxon>
        <taxon>Mytilinae</taxon>
        <taxon>Mytilus</taxon>
    </lineage>
</organism>
<dbReference type="AlphaFoldDB" id="A0A8S3R6X0"/>
<dbReference type="Proteomes" id="UP000683360">
    <property type="component" value="Unassembled WGS sequence"/>
</dbReference>
<evidence type="ECO:0000313" key="1">
    <source>
        <dbReference type="EMBL" id="CAG2204469.1"/>
    </source>
</evidence>
<accession>A0A8S3R6X0</accession>
<name>A0A8S3R6X0_MYTED</name>
<reference evidence="1" key="1">
    <citation type="submission" date="2021-03" db="EMBL/GenBank/DDBJ databases">
        <authorList>
            <person name="Bekaert M."/>
        </authorList>
    </citation>
    <scope>NUCLEOTIDE SEQUENCE</scope>
</reference>
<evidence type="ECO:0000313" key="2">
    <source>
        <dbReference type="Proteomes" id="UP000683360"/>
    </source>
</evidence>
<protein>
    <submittedName>
        <fullName evidence="1">Uncharacterized protein</fullName>
    </submittedName>
</protein>
<sequence length="106" mass="12311">MRRFKNSGIFKNTSLSFDSDELYFHGIHSASYDRLIVGFTHTSGSAKILELKNNKHNDVCLMKRMEWNSCEYETLFTLPEKVTSHINENIYVIDSKKLKKSNNCSN</sequence>
<dbReference type="EMBL" id="CAJPWZ010000957">
    <property type="protein sequence ID" value="CAG2204469.1"/>
    <property type="molecule type" value="Genomic_DNA"/>
</dbReference>
<keyword evidence="2" id="KW-1185">Reference proteome</keyword>
<comment type="caution">
    <text evidence="1">The sequence shown here is derived from an EMBL/GenBank/DDBJ whole genome shotgun (WGS) entry which is preliminary data.</text>
</comment>
<proteinExistence type="predicted"/>